<organism evidence="1 2">
    <name type="scientific">Racocetra persica</name>
    <dbReference type="NCBI Taxonomy" id="160502"/>
    <lineage>
        <taxon>Eukaryota</taxon>
        <taxon>Fungi</taxon>
        <taxon>Fungi incertae sedis</taxon>
        <taxon>Mucoromycota</taxon>
        <taxon>Glomeromycotina</taxon>
        <taxon>Glomeromycetes</taxon>
        <taxon>Diversisporales</taxon>
        <taxon>Gigasporaceae</taxon>
        <taxon>Racocetra</taxon>
    </lineage>
</organism>
<evidence type="ECO:0000313" key="1">
    <source>
        <dbReference type="EMBL" id="CAG8527411.1"/>
    </source>
</evidence>
<feature type="non-terminal residue" evidence="1">
    <location>
        <position position="1"/>
    </location>
</feature>
<dbReference type="EMBL" id="CAJVQC010003464">
    <property type="protein sequence ID" value="CAG8527411.1"/>
    <property type="molecule type" value="Genomic_DNA"/>
</dbReference>
<evidence type="ECO:0000313" key="2">
    <source>
        <dbReference type="Proteomes" id="UP000789920"/>
    </source>
</evidence>
<name>A0ACA9LG58_9GLOM</name>
<keyword evidence="2" id="KW-1185">Reference proteome</keyword>
<gene>
    <name evidence="1" type="ORF">RPERSI_LOCUS2983</name>
</gene>
<comment type="caution">
    <text evidence="1">The sequence shown here is derived from an EMBL/GenBank/DDBJ whole genome shotgun (WGS) entry which is preliminary data.</text>
</comment>
<accession>A0ACA9LG58</accession>
<proteinExistence type="predicted"/>
<dbReference type="Proteomes" id="UP000789920">
    <property type="component" value="Unassembled WGS sequence"/>
</dbReference>
<reference evidence="1" key="1">
    <citation type="submission" date="2021-06" db="EMBL/GenBank/DDBJ databases">
        <authorList>
            <person name="Kallberg Y."/>
            <person name="Tangrot J."/>
            <person name="Rosling A."/>
        </authorList>
    </citation>
    <scope>NUCLEOTIDE SEQUENCE</scope>
    <source>
        <strain evidence="1">MA461A</strain>
    </source>
</reference>
<protein>
    <submittedName>
        <fullName evidence="1">33480_t:CDS:1</fullName>
    </submittedName>
</protein>
<sequence length="51" mass="5580">GKCLSMPLSNTVDAGESFPLSLCLYLTKLHNFLHAVLNGNLHINLEDSQNP</sequence>